<comment type="caution">
    <text evidence="2">The sequence shown here is derived from an EMBL/GenBank/DDBJ whole genome shotgun (WGS) entry which is preliminary data.</text>
</comment>
<dbReference type="Proteomes" id="UP000499080">
    <property type="component" value="Unassembled WGS sequence"/>
</dbReference>
<feature type="signal peptide" evidence="1">
    <location>
        <begin position="1"/>
        <end position="23"/>
    </location>
</feature>
<keyword evidence="3" id="KW-1185">Reference proteome</keyword>
<organism evidence="2 3">
    <name type="scientific">Araneus ventricosus</name>
    <name type="common">Orbweaver spider</name>
    <name type="synonym">Epeira ventricosa</name>
    <dbReference type="NCBI Taxonomy" id="182803"/>
    <lineage>
        <taxon>Eukaryota</taxon>
        <taxon>Metazoa</taxon>
        <taxon>Ecdysozoa</taxon>
        <taxon>Arthropoda</taxon>
        <taxon>Chelicerata</taxon>
        <taxon>Arachnida</taxon>
        <taxon>Araneae</taxon>
        <taxon>Araneomorphae</taxon>
        <taxon>Entelegynae</taxon>
        <taxon>Araneoidea</taxon>
        <taxon>Araneidae</taxon>
        <taxon>Araneus</taxon>
    </lineage>
</organism>
<protein>
    <recommendedName>
        <fullName evidence="4">Secreted protein</fullName>
    </recommendedName>
</protein>
<sequence length="132" mass="14690">MKGKTKCLLAASLTSAMLTITVQNCVHQQRYMSDSVGGAIGVHVQKCQVFHAYLQQLRIFEQRDPHLRQLQSSSDVPMKSNQGSINQEIGVAKGLVHHARPIAPQKWHSGNCAHQCSSEIEPHHAETTFSYE</sequence>
<evidence type="ECO:0000313" key="2">
    <source>
        <dbReference type="EMBL" id="GBN97991.1"/>
    </source>
</evidence>
<feature type="chain" id="PRO_5021479183" description="Secreted protein" evidence="1">
    <location>
        <begin position="24"/>
        <end position="132"/>
    </location>
</feature>
<dbReference type="AlphaFoldDB" id="A0A4Y2TCL2"/>
<evidence type="ECO:0008006" key="4">
    <source>
        <dbReference type="Google" id="ProtNLM"/>
    </source>
</evidence>
<keyword evidence="1" id="KW-0732">Signal</keyword>
<proteinExistence type="predicted"/>
<reference evidence="2 3" key="1">
    <citation type="journal article" date="2019" name="Sci. Rep.">
        <title>Orb-weaving spider Araneus ventricosus genome elucidates the spidroin gene catalogue.</title>
        <authorList>
            <person name="Kono N."/>
            <person name="Nakamura H."/>
            <person name="Ohtoshi R."/>
            <person name="Moran D.A.P."/>
            <person name="Shinohara A."/>
            <person name="Yoshida Y."/>
            <person name="Fujiwara M."/>
            <person name="Mori M."/>
            <person name="Tomita M."/>
            <person name="Arakawa K."/>
        </authorList>
    </citation>
    <scope>NUCLEOTIDE SEQUENCE [LARGE SCALE GENOMIC DNA]</scope>
</reference>
<gene>
    <name evidence="2" type="ORF">AVEN_95612_1</name>
</gene>
<evidence type="ECO:0000313" key="3">
    <source>
        <dbReference type="Proteomes" id="UP000499080"/>
    </source>
</evidence>
<accession>A0A4Y2TCL2</accession>
<evidence type="ECO:0000256" key="1">
    <source>
        <dbReference type="SAM" id="SignalP"/>
    </source>
</evidence>
<dbReference type="EMBL" id="BGPR01027471">
    <property type="protein sequence ID" value="GBN97991.1"/>
    <property type="molecule type" value="Genomic_DNA"/>
</dbReference>
<name>A0A4Y2TCL2_ARAVE</name>